<accession>J8TX11</accession>
<keyword evidence="1" id="KW-0472">Membrane</keyword>
<evidence type="ECO:0000313" key="2">
    <source>
        <dbReference type="EMBL" id="EJT44494.1"/>
    </source>
</evidence>
<evidence type="ECO:0000313" key="3">
    <source>
        <dbReference type="Proteomes" id="UP000002753"/>
    </source>
</evidence>
<proteinExistence type="predicted"/>
<keyword evidence="1" id="KW-0812">Transmembrane</keyword>
<keyword evidence="3" id="KW-1185">Reference proteome</keyword>
<dbReference type="HOGENOM" id="CLU_116407_0_0_1"/>
<keyword evidence="1" id="KW-1133">Transmembrane helix</keyword>
<dbReference type="AlphaFoldDB" id="J8TX11"/>
<name>J8TX11_SACK1</name>
<evidence type="ECO:0000256" key="1">
    <source>
        <dbReference type="SAM" id="Phobius"/>
    </source>
</evidence>
<sequence>MNDVRVAVGTAVGIPIGVGLVIGIIFRCMLQRRHRKEEAQDADLENLVMEDIAVSVYESFKVEISSSSDASTINGNEAEYLETCKEKTAKMGPAPACRPQLDTNMGMLHTENKGTTYINVPILFSGEKMNYGKVRDPAESFMYPLTLLRKKTSSTCFDDELTLEHKQCQLPTTGLTE</sequence>
<feature type="transmembrane region" description="Helical" evidence="1">
    <location>
        <begin position="6"/>
        <end position="26"/>
    </location>
</feature>
<organism evidence="2 3">
    <name type="scientific">Saccharomyces kudriavzevii (strain ATCC MYA-4449 / AS 2.2408 / CBS 8840 / NBRC 1802 / NCYC 2889)</name>
    <name type="common">Yeast</name>
    <dbReference type="NCBI Taxonomy" id="226230"/>
    <lineage>
        <taxon>Eukaryota</taxon>
        <taxon>Fungi</taxon>
        <taxon>Dikarya</taxon>
        <taxon>Ascomycota</taxon>
        <taxon>Saccharomycotina</taxon>
        <taxon>Saccharomycetes</taxon>
        <taxon>Saccharomycetales</taxon>
        <taxon>Saccharomycetaceae</taxon>
        <taxon>Saccharomyces</taxon>
    </lineage>
</organism>
<protein>
    <submittedName>
        <fullName evidence="2">AIM20-like protein</fullName>
    </submittedName>
</protein>
<comment type="caution">
    <text evidence="2">The sequence shown here is derived from an EMBL/GenBank/DDBJ whole genome shotgun (WGS) entry which is preliminary data.</text>
</comment>
<reference evidence="2 3" key="1">
    <citation type="journal article" date="2003" name="Science">
        <title>Finding functional features in Saccharomyces genomes by phylogenetic footprinting.</title>
        <authorList>
            <person name="Cliften P.F."/>
            <person name="Sudarsanam P."/>
            <person name="Desikan A."/>
            <person name="Fulton L."/>
            <person name="Fulton B."/>
            <person name="Majors J."/>
            <person name="Waterston R."/>
            <person name="Cohen B.A."/>
            <person name="Johnston M."/>
        </authorList>
    </citation>
    <scope>NUCLEOTIDE SEQUENCE [LARGE SCALE GENOMIC DNA]</scope>
    <source>
        <strain evidence="3">ATCC MYA-4449 / AS 2.2408 / CBS 8840 / NBRC 1802 / NCYC 2889</strain>
    </source>
</reference>
<gene>
    <name evidence="2" type="primary">YIL158W</name>
    <name evidence="2" type="ORF">SKUD_102603</name>
</gene>
<reference evidence="3" key="2">
    <citation type="journal article" date="2011" name="G3 (Bethesda)">
        <title>The awesome power of yeast evolutionary genetics: New genome sequences and strain resources for the Saccharomyces sensu stricto genus.</title>
        <authorList>
            <person name="Scannell D.R."/>
            <person name="Zill O.A."/>
            <person name="Rokas A."/>
            <person name="Payen C."/>
            <person name="Dunham M.J."/>
            <person name="Eisen M.B."/>
            <person name="Rine J."/>
            <person name="Johnston M."/>
            <person name="Hittinger C.T."/>
        </authorList>
    </citation>
    <scope>GENOME REANNOTATION</scope>
    <source>
        <strain evidence="3">ATCC MYA-4449 / AS 2.2408 / CBS 8840 / NBRC 1802 / NCYC 2889</strain>
    </source>
</reference>
<dbReference type="EMBL" id="AACI03000346">
    <property type="protein sequence ID" value="EJT44494.1"/>
    <property type="molecule type" value="Genomic_DNA"/>
</dbReference>
<dbReference type="Proteomes" id="UP000002753">
    <property type="component" value="Unassembled WGS sequence"/>
</dbReference>